<dbReference type="Proteomes" id="UP001189429">
    <property type="component" value="Unassembled WGS sequence"/>
</dbReference>
<dbReference type="EMBL" id="CAUYUJ010017192">
    <property type="protein sequence ID" value="CAK0872704.1"/>
    <property type="molecule type" value="Genomic_DNA"/>
</dbReference>
<feature type="non-terminal residue" evidence="2">
    <location>
        <position position="140"/>
    </location>
</feature>
<sequence>SPPAQGGAPRPREGPPPRPGGHCARAAGLRARAMGQVAGAQCGPAAPAADAEECEQQQPSNSAAADAADVGDKRDEPELLPVVASTDFTEVSRTVQIPQYRERAARASKGEYIEAKSVLRLGGLDAALRLYPHGDEDAPE</sequence>
<feature type="region of interest" description="Disordered" evidence="1">
    <location>
        <begin position="1"/>
        <end position="24"/>
    </location>
</feature>
<feature type="region of interest" description="Disordered" evidence="1">
    <location>
        <begin position="41"/>
        <end position="75"/>
    </location>
</feature>
<keyword evidence="3" id="KW-1185">Reference proteome</keyword>
<name>A0ABN9VKW0_9DINO</name>
<protein>
    <submittedName>
        <fullName evidence="2">Uncharacterized protein</fullName>
    </submittedName>
</protein>
<comment type="caution">
    <text evidence="2">The sequence shown here is derived from an EMBL/GenBank/DDBJ whole genome shotgun (WGS) entry which is preliminary data.</text>
</comment>
<gene>
    <name evidence="2" type="ORF">PCOR1329_LOCUS58085</name>
</gene>
<reference evidence="2" key="1">
    <citation type="submission" date="2023-10" db="EMBL/GenBank/DDBJ databases">
        <authorList>
            <person name="Chen Y."/>
            <person name="Shah S."/>
            <person name="Dougan E. K."/>
            <person name="Thang M."/>
            <person name="Chan C."/>
        </authorList>
    </citation>
    <scope>NUCLEOTIDE SEQUENCE [LARGE SCALE GENOMIC DNA]</scope>
</reference>
<evidence type="ECO:0000256" key="1">
    <source>
        <dbReference type="SAM" id="MobiDB-lite"/>
    </source>
</evidence>
<accession>A0ABN9VKW0</accession>
<evidence type="ECO:0000313" key="2">
    <source>
        <dbReference type="EMBL" id="CAK0872704.1"/>
    </source>
</evidence>
<feature type="non-terminal residue" evidence="2">
    <location>
        <position position="1"/>
    </location>
</feature>
<organism evidence="2 3">
    <name type="scientific">Prorocentrum cordatum</name>
    <dbReference type="NCBI Taxonomy" id="2364126"/>
    <lineage>
        <taxon>Eukaryota</taxon>
        <taxon>Sar</taxon>
        <taxon>Alveolata</taxon>
        <taxon>Dinophyceae</taxon>
        <taxon>Prorocentrales</taxon>
        <taxon>Prorocentraceae</taxon>
        <taxon>Prorocentrum</taxon>
    </lineage>
</organism>
<evidence type="ECO:0000313" key="3">
    <source>
        <dbReference type="Proteomes" id="UP001189429"/>
    </source>
</evidence>
<proteinExistence type="predicted"/>